<evidence type="ECO:0000313" key="3">
    <source>
        <dbReference type="EMBL" id="PDT43971.1"/>
    </source>
</evidence>
<dbReference type="GO" id="GO:0016887">
    <property type="term" value="F:ATP hydrolysis activity"/>
    <property type="evidence" value="ECO:0007669"/>
    <property type="project" value="InterPro"/>
</dbReference>
<comment type="caution">
    <text evidence="3">The sequence shown here is derived from an EMBL/GenBank/DDBJ whole genome shotgun (WGS) entry which is preliminary data.</text>
</comment>
<accession>A0A2A6LN32</accession>
<sequence>MISQRLTNPMPEANPFLSIQLEAVELQEKLAGIDLNTADLGFVLHARRRLAGSGNRRKLFSVFDDFFSKKTSRVAVTSDTRTKGPVSLTRVSFRNWKVFANLNFELPYLDENKPVVLIGGNNGYGKTSFLEGILYCLFGRVAHAERARLLDPNGQTSTVQRAAGYKKFLDRAFHRPSRARGETTMLVRTEWQTADGPLCVERRWYLGDDDEVSVGDEVLMLWGGEDRDVVDVPEDTEASQFYQTEIERRLLSAGAASFMLFDAEQVHWFSDRGVDDQVRLVTERSFGLSEWKEAAADLRDYARDRGRRIEREVGAYDNQRRLLESLQNQLDELNDTAAILERESAVLRPAREALFAQIASLDQSSYETLQSLLERRQLLTAEHGRLSHEFASMAAAVLPITIIGHRQRGAVMQSLADDRNKAHEDFGVFGNERVLSALVERLRSQSKPIDSVENTISQLIWAWDKLAGEKDKAADLRYPFLTPALREALLARLHKHQDDLGRVRLVSETLAALSAELTDLNLKIDQAEARSEAIARHESELQHIGDRLHELKSALSELSIQQTKTSAERSHAIAMFEDDFGSATTDQGSVIRDALTLAGRIEDAASTLLPLCFEKVASALTENYLALSHKDVVQQVRISVSGQVELLDDTGNDLRLIEGSAGEKQIFAMALLAAISEFAPNRLPSIIDTPLGRLDPDHRQRLLRFFSSRPIQTIMLSQPNEINGTTLQLIEDRVAARFLLEHKGDSRGLGASQAREGYFDEVAA</sequence>
<dbReference type="Gene3D" id="3.40.50.300">
    <property type="entry name" value="P-loop containing nucleotide triphosphate hydrolases"/>
    <property type="match status" value="2"/>
</dbReference>
<dbReference type="Proteomes" id="UP000220353">
    <property type="component" value="Unassembled WGS sequence"/>
</dbReference>
<feature type="coiled-coil region" evidence="1">
    <location>
        <begin position="510"/>
        <end position="554"/>
    </location>
</feature>
<name>A0A2A6LN32_RHIFR</name>
<dbReference type="SUPFAM" id="SSF52540">
    <property type="entry name" value="P-loop containing nucleoside triphosphate hydrolases"/>
    <property type="match status" value="1"/>
</dbReference>
<protein>
    <recommendedName>
        <fullName evidence="2">Rad50/SbcC-type AAA domain-containing protein</fullName>
    </recommendedName>
</protein>
<gene>
    <name evidence="3" type="ORF">CO661_31915</name>
</gene>
<dbReference type="InterPro" id="IPR027417">
    <property type="entry name" value="P-loop_NTPase"/>
</dbReference>
<feature type="coiled-coil region" evidence="1">
    <location>
        <begin position="309"/>
        <end position="343"/>
    </location>
</feature>
<dbReference type="PANTHER" id="PTHR32182:SF0">
    <property type="entry name" value="DNA REPLICATION AND REPAIR PROTEIN RECF"/>
    <property type="match status" value="1"/>
</dbReference>
<dbReference type="GO" id="GO:0006302">
    <property type="term" value="P:double-strand break repair"/>
    <property type="evidence" value="ECO:0007669"/>
    <property type="project" value="InterPro"/>
</dbReference>
<organism evidence="3 4">
    <name type="scientific">Rhizobium fredii</name>
    <name type="common">Sinorhizobium fredii</name>
    <dbReference type="NCBI Taxonomy" id="380"/>
    <lineage>
        <taxon>Bacteria</taxon>
        <taxon>Pseudomonadati</taxon>
        <taxon>Pseudomonadota</taxon>
        <taxon>Alphaproteobacteria</taxon>
        <taxon>Hyphomicrobiales</taxon>
        <taxon>Rhizobiaceae</taxon>
        <taxon>Sinorhizobium/Ensifer group</taxon>
        <taxon>Sinorhizobium</taxon>
    </lineage>
</organism>
<proteinExistence type="predicted"/>
<dbReference type="GO" id="GO:0000731">
    <property type="term" value="P:DNA synthesis involved in DNA repair"/>
    <property type="evidence" value="ECO:0007669"/>
    <property type="project" value="TreeGrafter"/>
</dbReference>
<reference evidence="3 4" key="1">
    <citation type="submission" date="2017-09" db="EMBL/GenBank/DDBJ databases">
        <title>Comparative genomics of rhizobia isolated from Phaseolus vulgaris in China.</title>
        <authorList>
            <person name="Tong W."/>
        </authorList>
    </citation>
    <scope>NUCLEOTIDE SEQUENCE [LARGE SCALE GENOMIC DNA]</scope>
    <source>
        <strain evidence="3 4">PCH1</strain>
    </source>
</reference>
<feature type="domain" description="Rad50/SbcC-type AAA" evidence="2">
    <location>
        <begin position="90"/>
        <end position="343"/>
    </location>
</feature>
<dbReference type="InterPro" id="IPR038729">
    <property type="entry name" value="Rad50/SbcC_AAA"/>
</dbReference>
<dbReference type="PANTHER" id="PTHR32182">
    <property type="entry name" value="DNA REPLICATION AND REPAIR PROTEIN RECF"/>
    <property type="match status" value="1"/>
</dbReference>
<evidence type="ECO:0000256" key="1">
    <source>
        <dbReference type="SAM" id="Coils"/>
    </source>
</evidence>
<evidence type="ECO:0000313" key="4">
    <source>
        <dbReference type="Proteomes" id="UP000220353"/>
    </source>
</evidence>
<dbReference type="EMBL" id="NWTC01000048">
    <property type="protein sequence ID" value="PDT43971.1"/>
    <property type="molecule type" value="Genomic_DNA"/>
</dbReference>
<evidence type="ECO:0000259" key="2">
    <source>
        <dbReference type="Pfam" id="PF13476"/>
    </source>
</evidence>
<dbReference type="Pfam" id="PF13476">
    <property type="entry name" value="AAA_23"/>
    <property type="match status" value="1"/>
</dbReference>
<keyword evidence="1" id="KW-0175">Coiled coil</keyword>
<dbReference type="AlphaFoldDB" id="A0A2A6LN32"/>